<dbReference type="Proteomes" id="UP000596742">
    <property type="component" value="Unassembled WGS sequence"/>
</dbReference>
<dbReference type="EMBL" id="UYJE01003920">
    <property type="protein sequence ID" value="VDI23374.1"/>
    <property type="molecule type" value="Genomic_DNA"/>
</dbReference>
<sequence length="82" mass="9208">MDLSQTGKEVKRKEDRTGEKLFKDGDEAEGGPVKKQKLDDDLEGGMEDITKAEVTELHKPPTSSSPVLNSKEEKNVNKYFKK</sequence>
<evidence type="ECO:0000313" key="2">
    <source>
        <dbReference type="EMBL" id="VDI23374.1"/>
    </source>
</evidence>
<evidence type="ECO:0000313" key="3">
    <source>
        <dbReference type="Proteomes" id="UP000596742"/>
    </source>
</evidence>
<comment type="caution">
    <text evidence="2">The sequence shown here is derived from an EMBL/GenBank/DDBJ whole genome shotgun (WGS) entry which is preliminary data.</text>
</comment>
<name>A0A8B6DSC3_MYTGA</name>
<feature type="region of interest" description="Disordered" evidence="1">
    <location>
        <begin position="1"/>
        <end position="82"/>
    </location>
</feature>
<proteinExistence type="predicted"/>
<feature type="compositionally biased region" description="Basic and acidic residues" evidence="1">
    <location>
        <begin position="48"/>
        <end position="59"/>
    </location>
</feature>
<dbReference type="AlphaFoldDB" id="A0A8B6DSC3"/>
<reference evidence="2" key="1">
    <citation type="submission" date="2018-11" db="EMBL/GenBank/DDBJ databases">
        <authorList>
            <person name="Alioto T."/>
            <person name="Alioto T."/>
        </authorList>
    </citation>
    <scope>NUCLEOTIDE SEQUENCE</scope>
</reference>
<protein>
    <submittedName>
        <fullName evidence="2">Uncharacterized protein</fullName>
    </submittedName>
</protein>
<organism evidence="2 3">
    <name type="scientific">Mytilus galloprovincialis</name>
    <name type="common">Mediterranean mussel</name>
    <dbReference type="NCBI Taxonomy" id="29158"/>
    <lineage>
        <taxon>Eukaryota</taxon>
        <taxon>Metazoa</taxon>
        <taxon>Spiralia</taxon>
        <taxon>Lophotrochozoa</taxon>
        <taxon>Mollusca</taxon>
        <taxon>Bivalvia</taxon>
        <taxon>Autobranchia</taxon>
        <taxon>Pteriomorphia</taxon>
        <taxon>Mytilida</taxon>
        <taxon>Mytiloidea</taxon>
        <taxon>Mytilidae</taxon>
        <taxon>Mytilinae</taxon>
        <taxon>Mytilus</taxon>
    </lineage>
</organism>
<keyword evidence="3" id="KW-1185">Reference proteome</keyword>
<gene>
    <name evidence="2" type="ORF">MGAL_10B054306</name>
</gene>
<feature type="compositionally biased region" description="Basic and acidic residues" evidence="1">
    <location>
        <begin position="8"/>
        <end position="25"/>
    </location>
</feature>
<accession>A0A8B6DSC3</accession>
<evidence type="ECO:0000256" key="1">
    <source>
        <dbReference type="SAM" id="MobiDB-lite"/>
    </source>
</evidence>